<gene>
    <name evidence="1" type="ORF">ENSA5_01080</name>
</gene>
<sequence length="138" mass="15206">MILGSHATSFPAIQPAARHELVWRQVDGLNIAKISGGVPRGREWRRLLDNLRPTVRPVVLWMRGRIWIGSEGRAELAAAIGSCRVALIVDDNIGRGLATALRWLDVKVDAYSMAELDQLETDLELEPGAVAGMLDRLD</sequence>
<comment type="caution">
    <text evidence="1">The sequence shown here is derived from an EMBL/GenBank/DDBJ whole genome shotgun (WGS) entry which is preliminary data.</text>
</comment>
<dbReference type="OrthoDB" id="5532713at2"/>
<dbReference type="EMBL" id="PVNK01000005">
    <property type="protein sequence ID" value="PRQ05788.1"/>
    <property type="molecule type" value="Genomic_DNA"/>
</dbReference>
<protein>
    <submittedName>
        <fullName evidence="1">Uncharacterized protein</fullName>
    </submittedName>
</protein>
<accession>A0A2S9YL48</accession>
<reference evidence="1 2" key="1">
    <citation type="submission" date="2018-03" db="EMBL/GenBank/DDBJ databases">
        <title>Draft Genome Sequences of the Obligatory Marine Myxobacteria Enhygromyxa salina SWB005.</title>
        <authorList>
            <person name="Poehlein A."/>
            <person name="Moghaddam J.A."/>
            <person name="Harms H."/>
            <person name="Alanjari M."/>
            <person name="Koenig G.M."/>
            <person name="Daniel R."/>
            <person name="Schaeberle T.F."/>
        </authorList>
    </citation>
    <scope>NUCLEOTIDE SEQUENCE [LARGE SCALE GENOMIC DNA]</scope>
    <source>
        <strain evidence="1 2">SWB005</strain>
    </source>
</reference>
<evidence type="ECO:0000313" key="2">
    <source>
        <dbReference type="Proteomes" id="UP000237968"/>
    </source>
</evidence>
<proteinExistence type="predicted"/>
<dbReference type="Proteomes" id="UP000237968">
    <property type="component" value="Unassembled WGS sequence"/>
</dbReference>
<evidence type="ECO:0000313" key="1">
    <source>
        <dbReference type="EMBL" id="PRQ05788.1"/>
    </source>
</evidence>
<name>A0A2S9YL48_9BACT</name>
<dbReference type="RefSeq" id="WP_106389589.1">
    <property type="nucleotide sequence ID" value="NZ_PVNK01000005.1"/>
</dbReference>
<organism evidence="1 2">
    <name type="scientific">Enhygromyxa salina</name>
    <dbReference type="NCBI Taxonomy" id="215803"/>
    <lineage>
        <taxon>Bacteria</taxon>
        <taxon>Pseudomonadati</taxon>
        <taxon>Myxococcota</taxon>
        <taxon>Polyangia</taxon>
        <taxon>Nannocystales</taxon>
        <taxon>Nannocystaceae</taxon>
        <taxon>Enhygromyxa</taxon>
    </lineage>
</organism>
<dbReference type="AlphaFoldDB" id="A0A2S9YL48"/>
<keyword evidence="2" id="KW-1185">Reference proteome</keyword>